<protein>
    <submittedName>
        <fullName evidence="1">Uncharacterized protein</fullName>
    </submittedName>
</protein>
<evidence type="ECO:0000313" key="2">
    <source>
        <dbReference type="Proteomes" id="UP000046373"/>
    </source>
</evidence>
<reference evidence="1 2" key="1">
    <citation type="submission" date="2014-08" db="EMBL/GenBank/DDBJ databases">
        <authorList>
            <person name="Moulin Lionel"/>
        </authorList>
    </citation>
    <scope>NUCLEOTIDE SEQUENCE [LARGE SCALE GENOMIC DNA]</scope>
</reference>
<organism evidence="1 2">
    <name type="scientific">Mesorhizobium plurifarium</name>
    <dbReference type="NCBI Taxonomy" id="69974"/>
    <lineage>
        <taxon>Bacteria</taxon>
        <taxon>Pseudomonadati</taxon>
        <taxon>Pseudomonadota</taxon>
        <taxon>Alphaproteobacteria</taxon>
        <taxon>Hyphomicrobiales</taxon>
        <taxon>Phyllobacteriaceae</taxon>
        <taxon>Mesorhizobium</taxon>
    </lineage>
</organism>
<dbReference type="Proteomes" id="UP000046373">
    <property type="component" value="Unassembled WGS sequence"/>
</dbReference>
<sequence>MVVMMVVMVMMNAVMMPAVMAMMVMLLHRSRVGAGGAEDRHGERQGQSQPERGEEGLLHDFVSFYAGVQRFTGANR</sequence>
<name>A0A090ELA5_MESPL</name>
<dbReference type="AlphaFoldDB" id="A0A090ELA5"/>
<gene>
    <name evidence="1" type="ORF">MPLDJ20_140336</name>
</gene>
<dbReference type="EMBL" id="CCNB01000006">
    <property type="protein sequence ID" value="CDX31583.1"/>
    <property type="molecule type" value="Genomic_DNA"/>
</dbReference>
<proteinExistence type="predicted"/>
<accession>A0A090ELA5</accession>
<evidence type="ECO:0000313" key="1">
    <source>
        <dbReference type="EMBL" id="CDX31583.1"/>
    </source>
</evidence>